<feature type="region of interest" description="Disordered" evidence="2">
    <location>
        <begin position="1"/>
        <end position="33"/>
    </location>
</feature>
<dbReference type="InterPro" id="IPR025558">
    <property type="entry name" value="DUF4283"/>
</dbReference>
<organism evidence="4 5">
    <name type="scientific">Cannabis sativa</name>
    <name type="common">Hemp</name>
    <name type="synonym">Marijuana</name>
    <dbReference type="NCBI Taxonomy" id="3483"/>
    <lineage>
        <taxon>Eukaryota</taxon>
        <taxon>Viridiplantae</taxon>
        <taxon>Streptophyta</taxon>
        <taxon>Embryophyta</taxon>
        <taxon>Tracheophyta</taxon>
        <taxon>Spermatophyta</taxon>
        <taxon>Magnoliopsida</taxon>
        <taxon>eudicotyledons</taxon>
        <taxon>Gunneridae</taxon>
        <taxon>Pentapetalae</taxon>
        <taxon>rosids</taxon>
        <taxon>fabids</taxon>
        <taxon>Rosales</taxon>
        <taxon>Cannabaceae</taxon>
        <taxon>Cannabis</taxon>
    </lineage>
</organism>
<dbReference type="AlphaFoldDB" id="A0A7J6HDT9"/>
<keyword evidence="1" id="KW-0863">Zinc-finger</keyword>
<dbReference type="EMBL" id="JAATIP010000014">
    <property type="protein sequence ID" value="KAF4393434.1"/>
    <property type="molecule type" value="Genomic_DNA"/>
</dbReference>
<evidence type="ECO:0000256" key="1">
    <source>
        <dbReference type="PROSITE-ProRule" id="PRU00047"/>
    </source>
</evidence>
<evidence type="ECO:0000256" key="2">
    <source>
        <dbReference type="SAM" id="MobiDB-lite"/>
    </source>
</evidence>
<dbReference type="Pfam" id="PF14392">
    <property type="entry name" value="zf-CCHC_4"/>
    <property type="match status" value="1"/>
</dbReference>
<dbReference type="Proteomes" id="UP000525078">
    <property type="component" value="Unassembled WGS sequence"/>
</dbReference>
<protein>
    <recommendedName>
        <fullName evidence="3">CCHC-type domain-containing protein</fullName>
    </recommendedName>
</protein>
<dbReference type="PANTHER" id="PTHR31286">
    <property type="entry name" value="GLYCINE-RICH CELL WALL STRUCTURAL PROTEIN 1.8-LIKE"/>
    <property type="match status" value="1"/>
</dbReference>
<feature type="compositionally biased region" description="Polar residues" evidence="2">
    <location>
        <begin position="355"/>
        <end position="366"/>
    </location>
</feature>
<name>A0A7J6HDT9_CANSA</name>
<dbReference type="PROSITE" id="PS50158">
    <property type="entry name" value="ZF_CCHC"/>
    <property type="match status" value="1"/>
</dbReference>
<dbReference type="PANTHER" id="PTHR31286:SF180">
    <property type="entry name" value="OS10G0362600 PROTEIN"/>
    <property type="match status" value="1"/>
</dbReference>
<evidence type="ECO:0000313" key="4">
    <source>
        <dbReference type="EMBL" id="KAF4393434.1"/>
    </source>
</evidence>
<dbReference type="InterPro" id="IPR040256">
    <property type="entry name" value="At4g02000-like"/>
</dbReference>
<evidence type="ECO:0000313" key="5">
    <source>
        <dbReference type="Proteomes" id="UP000525078"/>
    </source>
</evidence>
<dbReference type="GO" id="GO:0003676">
    <property type="term" value="F:nucleic acid binding"/>
    <property type="evidence" value="ECO:0007669"/>
    <property type="project" value="InterPro"/>
</dbReference>
<gene>
    <name evidence="4" type="ORF">F8388_023238</name>
</gene>
<reference evidence="4 5" key="1">
    <citation type="journal article" date="2020" name="bioRxiv">
        <title>Sequence and annotation of 42 cannabis genomes reveals extensive copy number variation in cannabinoid synthesis and pathogen resistance genes.</title>
        <authorList>
            <person name="Mckernan K.J."/>
            <person name="Helbert Y."/>
            <person name="Kane L.T."/>
            <person name="Ebling H."/>
            <person name="Zhang L."/>
            <person name="Liu B."/>
            <person name="Eaton Z."/>
            <person name="Mclaughlin S."/>
            <person name="Kingan S."/>
            <person name="Baybayan P."/>
            <person name="Concepcion G."/>
            <person name="Jordan M."/>
            <person name="Riva A."/>
            <person name="Barbazuk W."/>
            <person name="Harkins T."/>
        </authorList>
    </citation>
    <scope>NUCLEOTIDE SEQUENCE [LARGE SCALE GENOMIC DNA]</scope>
    <source>
        <strain evidence="5">cv. Jamaican Lion 4</strain>
        <tissue evidence="4">Leaf</tissue>
    </source>
</reference>
<keyword evidence="1" id="KW-0862">Zinc</keyword>
<comment type="caution">
    <text evidence="4">The sequence shown here is derived from an EMBL/GenBank/DDBJ whole genome shotgun (WGS) entry which is preliminary data.</text>
</comment>
<feature type="compositionally biased region" description="Polar residues" evidence="2">
    <location>
        <begin position="338"/>
        <end position="347"/>
    </location>
</feature>
<sequence length="574" mass="63610">MADKGKCIMGEVSRSEVEAPRENKGKEVMEDPHPAGALDSMGAMLASGFKKMSISLEANAELGQDVVERSVVVKMVSRRRIFLGLLRSVLASKWRLARGWKLEEVEPNIFIMRFSKRHEAEMAVLNAPWCICDGFMVVKAMPADGLWRKNALAVAGRIGKNAIIERMWKNGFPAHEYIRMRVNVQLKVPLLVGLFLPMEEGVSLWCYFKYENLPIVCYKCGIIGHDQKMCRRERRMITNDFDVTVPMYGAWMRLGSRVMDCFSDYAPYERERMEREVADAQNQEEVRRNALNQQGFEPALLGIEIHREALLEANGESSGGVEPPMITAEEVAPDRGAISSNAKNSTVPVKDDGSGLTTLHGNDSTGGTMGADAEGDGPKKELEDKVGHLAMIFKGAFDPSFKEGPVRARPRNKKGPKYLIKSSEGTCGVGKKRRICELQYGGLNFNGIAGEGSSNSGCKKIKDVGVSNGDGASGGLEIMWRRGWDIQVLNSNLSMIKIRIGGERNVSDWVGMFVYAPPVRSQRVEFWMKVTEDTKQIIEPWVVAYGTSFLRPGLLISKGQGRFSLGAMVTNGRV</sequence>
<dbReference type="InterPro" id="IPR001878">
    <property type="entry name" value="Znf_CCHC"/>
</dbReference>
<accession>A0A7J6HDT9</accession>
<feature type="domain" description="CCHC-type" evidence="3">
    <location>
        <begin position="217"/>
        <end position="232"/>
    </location>
</feature>
<dbReference type="InterPro" id="IPR025836">
    <property type="entry name" value="Zn_knuckle_CX2CX4HX4C"/>
</dbReference>
<dbReference type="GO" id="GO:0008270">
    <property type="term" value="F:zinc ion binding"/>
    <property type="evidence" value="ECO:0007669"/>
    <property type="project" value="UniProtKB-KW"/>
</dbReference>
<feature type="compositionally biased region" description="Basic and acidic residues" evidence="2">
    <location>
        <begin position="13"/>
        <end position="33"/>
    </location>
</feature>
<dbReference type="Pfam" id="PF14111">
    <property type="entry name" value="DUF4283"/>
    <property type="match status" value="1"/>
</dbReference>
<feature type="region of interest" description="Disordered" evidence="2">
    <location>
        <begin position="338"/>
        <end position="379"/>
    </location>
</feature>
<proteinExistence type="predicted"/>
<keyword evidence="1" id="KW-0479">Metal-binding</keyword>
<evidence type="ECO:0000259" key="3">
    <source>
        <dbReference type="PROSITE" id="PS50158"/>
    </source>
</evidence>